<accession>A0A0A8YFM7</accession>
<reference evidence="1" key="1">
    <citation type="submission" date="2014-09" db="EMBL/GenBank/DDBJ databases">
        <authorList>
            <person name="Magalhaes I.L.F."/>
            <person name="Oliveira U."/>
            <person name="Santos F.R."/>
            <person name="Vidigal T.H.D.A."/>
            <person name="Brescovit A.D."/>
            <person name="Santos A.J."/>
        </authorList>
    </citation>
    <scope>NUCLEOTIDE SEQUENCE</scope>
    <source>
        <tissue evidence="1">Shoot tissue taken approximately 20 cm above the soil surface</tissue>
    </source>
</reference>
<name>A0A0A8YFM7_ARUDO</name>
<reference evidence="1" key="2">
    <citation type="journal article" date="2015" name="Data Brief">
        <title>Shoot transcriptome of the giant reed, Arundo donax.</title>
        <authorList>
            <person name="Barrero R.A."/>
            <person name="Guerrero F.D."/>
            <person name="Moolhuijzen P."/>
            <person name="Goolsby J.A."/>
            <person name="Tidwell J."/>
            <person name="Bellgard S.E."/>
            <person name="Bellgard M.I."/>
        </authorList>
    </citation>
    <scope>NUCLEOTIDE SEQUENCE</scope>
    <source>
        <tissue evidence="1">Shoot tissue taken approximately 20 cm above the soil surface</tissue>
    </source>
</reference>
<dbReference type="AlphaFoldDB" id="A0A0A8YFM7"/>
<evidence type="ECO:0000313" key="1">
    <source>
        <dbReference type="EMBL" id="JAD24523.1"/>
    </source>
</evidence>
<dbReference type="EMBL" id="GBRH01273372">
    <property type="protein sequence ID" value="JAD24523.1"/>
    <property type="molecule type" value="Transcribed_RNA"/>
</dbReference>
<proteinExistence type="predicted"/>
<sequence>MNVPSVCFEQNSCELLGLPKMPTYDRSMSLYLCRISCAK</sequence>
<organism evidence="1">
    <name type="scientific">Arundo donax</name>
    <name type="common">Giant reed</name>
    <name type="synonym">Donax arundinaceus</name>
    <dbReference type="NCBI Taxonomy" id="35708"/>
    <lineage>
        <taxon>Eukaryota</taxon>
        <taxon>Viridiplantae</taxon>
        <taxon>Streptophyta</taxon>
        <taxon>Embryophyta</taxon>
        <taxon>Tracheophyta</taxon>
        <taxon>Spermatophyta</taxon>
        <taxon>Magnoliopsida</taxon>
        <taxon>Liliopsida</taxon>
        <taxon>Poales</taxon>
        <taxon>Poaceae</taxon>
        <taxon>PACMAD clade</taxon>
        <taxon>Arundinoideae</taxon>
        <taxon>Arundineae</taxon>
        <taxon>Arundo</taxon>
    </lineage>
</organism>
<protein>
    <submittedName>
        <fullName evidence="1">Uncharacterized protein</fullName>
    </submittedName>
</protein>